<dbReference type="PANTHER" id="PTHR13605:SF4">
    <property type="entry name" value="ER MEMBRANE PROTEIN COMPLEX SUBUNIT 7"/>
    <property type="match status" value="1"/>
</dbReference>
<keyword evidence="6 10" id="KW-0472">Membrane</keyword>
<dbReference type="OrthoDB" id="27095at2759"/>
<evidence type="ECO:0000256" key="10">
    <source>
        <dbReference type="SAM" id="Phobius"/>
    </source>
</evidence>
<keyword evidence="7" id="KW-0119">Carbohydrate metabolism</keyword>
<sequence>MVSLPRTSLCLVIVGAFAAVDIRGRVLWNDVCANATALGRAKVVLDSGSEHAGTVTQSGRFLIRDVPVGTYILSVITHDYTFDQLRVDVLDSESSPVEVRPYIAGTPLDPPSTVLLPYPITLSAKDKFSYFSPPESFNILGMLTNPMVMMMVVGGVMMFTMPYLMDNLDPSALEELKEQQSRVAGVQSAFASGDFKSGVSAIMSAGEPSKDSPESSSNARTPQKASKGSKRAKR</sequence>
<evidence type="ECO:0000256" key="5">
    <source>
        <dbReference type="ARBA" id="ARBA00022989"/>
    </source>
</evidence>
<evidence type="ECO:0000313" key="14">
    <source>
        <dbReference type="Proteomes" id="UP001140091"/>
    </source>
</evidence>
<dbReference type="GO" id="GO:0000272">
    <property type="term" value="P:polysaccharide catabolic process"/>
    <property type="evidence" value="ECO:0007669"/>
    <property type="project" value="UniProtKB-KW"/>
</dbReference>
<dbReference type="InterPro" id="IPR019008">
    <property type="entry name" value="Beta_sandwich_EMC7"/>
</dbReference>
<comment type="caution">
    <text evidence="13">The sequence shown here is derived from an EMBL/GenBank/DDBJ whole genome shotgun (WGS) entry which is preliminary data.</text>
</comment>
<proteinExistence type="inferred from homology"/>
<dbReference type="InterPro" id="IPR039163">
    <property type="entry name" value="EMC7"/>
</dbReference>
<dbReference type="Proteomes" id="UP001140091">
    <property type="component" value="Unassembled WGS sequence"/>
</dbReference>
<dbReference type="PANTHER" id="PTHR13605">
    <property type="entry name" value="ER MEMBRANE PROTEIN COMPLEX SUBUNIT 7"/>
    <property type="match status" value="1"/>
</dbReference>
<feature type="domain" description="ER membrane protein complex subunit 7 beta-sandwich" evidence="12">
    <location>
        <begin position="39"/>
        <end position="150"/>
    </location>
</feature>
<evidence type="ECO:0000256" key="4">
    <source>
        <dbReference type="ARBA" id="ARBA00022729"/>
    </source>
</evidence>
<evidence type="ECO:0000256" key="7">
    <source>
        <dbReference type="ARBA" id="ARBA00023277"/>
    </source>
</evidence>
<evidence type="ECO:0000259" key="12">
    <source>
        <dbReference type="Pfam" id="PF09430"/>
    </source>
</evidence>
<feature type="region of interest" description="Disordered" evidence="9">
    <location>
        <begin position="201"/>
        <end position="234"/>
    </location>
</feature>
<keyword evidence="5 10" id="KW-1133">Transmembrane helix</keyword>
<dbReference type="Gene3D" id="2.60.40.1120">
    <property type="entry name" value="Carboxypeptidase-like, regulatory domain"/>
    <property type="match status" value="1"/>
</dbReference>
<evidence type="ECO:0000256" key="6">
    <source>
        <dbReference type="ARBA" id="ARBA00023136"/>
    </source>
</evidence>
<feature type="transmembrane region" description="Helical" evidence="10">
    <location>
        <begin position="137"/>
        <end position="159"/>
    </location>
</feature>
<dbReference type="Pfam" id="PF09430">
    <property type="entry name" value="EMC7_beta-sandw"/>
    <property type="match status" value="1"/>
</dbReference>
<evidence type="ECO:0000256" key="1">
    <source>
        <dbReference type="ARBA" id="ARBA00004167"/>
    </source>
</evidence>
<comment type="subcellular location">
    <subcellularLocation>
        <location evidence="1">Membrane</location>
        <topology evidence="1">Single-pass membrane protein</topology>
    </subcellularLocation>
</comment>
<keyword evidence="3 10" id="KW-0812">Transmembrane</keyword>
<protein>
    <recommendedName>
        <fullName evidence="12">ER membrane protein complex subunit 7 beta-sandwich domain-containing protein</fullName>
    </recommendedName>
</protein>
<dbReference type="GO" id="GO:0072546">
    <property type="term" value="C:EMC complex"/>
    <property type="evidence" value="ECO:0007669"/>
    <property type="project" value="TreeGrafter"/>
</dbReference>
<dbReference type="AlphaFoldDB" id="A0A9W8MHQ4"/>
<feature type="chain" id="PRO_5040993617" description="ER membrane protein complex subunit 7 beta-sandwich domain-containing protein" evidence="11">
    <location>
        <begin position="19"/>
        <end position="234"/>
    </location>
</feature>
<dbReference type="InterPro" id="IPR013784">
    <property type="entry name" value="Carb-bd-like_fold"/>
</dbReference>
<dbReference type="GO" id="GO:0030246">
    <property type="term" value="F:carbohydrate binding"/>
    <property type="evidence" value="ECO:0007669"/>
    <property type="project" value="InterPro"/>
</dbReference>
<evidence type="ECO:0000256" key="8">
    <source>
        <dbReference type="ARBA" id="ARBA00023326"/>
    </source>
</evidence>
<name>A0A9W8MHQ4_9AGAR</name>
<feature type="signal peptide" evidence="11">
    <location>
        <begin position="1"/>
        <end position="18"/>
    </location>
</feature>
<evidence type="ECO:0000256" key="3">
    <source>
        <dbReference type="ARBA" id="ARBA00022692"/>
    </source>
</evidence>
<dbReference type="EMBL" id="JANBPK010000919">
    <property type="protein sequence ID" value="KAJ2928944.1"/>
    <property type="molecule type" value="Genomic_DNA"/>
</dbReference>
<keyword evidence="8" id="KW-0624">Polysaccharide degradation</keyword>
<evidence type="ECO:0000256" key="9">
    <source>
        <dbReference type="SAM" id="MobiDB-lite"/>
    </source>
</evidence>
<keyword evidence="4 11" id="KW-0732">Signal</keyword>
<evidence type="ECO:0000256" key="11">
    <source>
        <dbReference type="SAM" id="SignalP"/>
    </source>
</evidence>
<organism evidence="13 14">
    <name type="scientific">Candolleomyces eurysporus</name>
    <dbReference type="NCBI Taxonomy" id="2828524"/>
    <lineage>
        <taxon>Eukaryota</taxon>
        <taxon>Fungi</taxon>
        <taxon>Dikarya</taxon>
        <taxon>Basidiomycota</taxon>
        <taxon>Agaricomycotina</taxon>
        <taxon>Agaricomycetes</taxon>
        <taxon>Agaricomycetidae</taxon>
        <taxon>Agaricales</taxon>
        <taxon>Agaricineae</taxon>
        <taxon>Psathyrellaceae</taxon>
        <taxon>Candolleomyces</taxon>
    </lineage>
</organism>
<dbReference type="SUPFAM" id="SSF49452">
    <property type="entry name" value="Starch-binding domain-like"/>
    <property type="match status" value="1"/>
</dbReference>
<feature type="compositionally biased region" description="Polar residues" evidence="9">
    <location>
        <begin position="214"/>
        <end position="226"/>
    </location>
</feature>
<evidence type="ECO:0000313" key="13">
    <source>
        <dbReference type="EMBL" id="KAJ2928944.1"/>
    </source>
</evidence>
<accession>A0A9W8MHQ4</accession>
<gene>
    <name evidence="13" type="ORF">H1R20_g8312</name>
</gene>
<reference evidence="13" key="1">
    <citation type="submission" date="2022-06" db="EMBL/GenBank/DDBJ databases">
        <title>Genome Sequence of Candolleomyces eurysporus.</title>
        <authorList>
            <person name="Buettner E."/>
        </authorList>
    </citation>
    <scope>NUCLEOTIDE SEQUENCE</scope>
    <source>
        <strain evidence="13">VTCC 930004</strain>
    </source>
</reference>
<keyword evidence="14" id="KW-1185">Reference proteome</keyword>
<evidence type="ECO:0000256" key="2">
    <source>
        <dbReference type="ARBA" id="ARBA00008880"/>
    </source>
</evidence>
<feature type="non-terminal residue" evidence="13">
    <location>
        <position position="234"/>
    </location>
</feature>
<comment type="similarity">
    <text evidence="2">Belongs to the EMC7 family.</text>
</comment>